<dbReference type="Proteomes" id="UP000236754">
    <property type="component" value="Unassembled WGS sequence"/>
</dbReference>
<evidence type="ECO:0000313" key="1">
    <source>
        <dbReference type="EMBL" id="SEG92032.1"/>
    </source>
</evidence>
<dbReference type="SUPFAM" id="SSF55961">
    <property type="entry name" value="Bet v1-like"/>
    <property type="match status" value="1"/>
</dbReference>
<evidence type="ECO:0000313" key="2">
    <source>
        <dbReference type="Proteomes" id="UP000236754"/>
    </source>
</evidence>
<protein>
    <recommendedName>
        <fullName evidence="3">Polyketide cyclase / dehydrase and lipid transport</fullName>
    </recommendedName>
</protein>
<dbReference type="AlphaFoldDB" id="A0A1H6E327"/>
<evidence type="ECO:0008006" key="3">
    <source>
        <dbReference type="Google" id="ProtNLM"/>
    </source>
</evidence>
<sequence>MTRITVPTSPPTGVGTVMIARTGVGRVGFADPMRVAVWEPPDEGGSGRCRLEKTGRVVLGWAEIEVRPYAAGTHVRWHEDLRVRGLPGVFDGLTRAVSRTVFRRVVATLLAE</sequence>
<dbReference type="EMBL" id="FNVU01000025">
    <property type="protein sequence ID" value="SEG92032.1"/>
    <property type="molecule type" value="Genomic_DNA"/>
</dbReference>
<reference evidence="1 2" key="1">
    <citation type="submission" date="2016-10" db="EMBL/GenBank/DDBJ databases">
        <authorList>
            <person name="de Groot N.N."/>
        </authorList>
    </citation>
    <scope>NUCLEOTIDE SEQUENCE [LARGE SCALE GENOMIC DNA]</scope>
    <source>
        <strain evidence="1 2">CGMCC 4.2023</strain>
    </source>
</reference>
<gene>
    <name evidence="1" type="ORF">SAMN05216223_12524</name>
</gene>
<organism evidence="1 2">
    <name type="scientific">Actinacidiphila yanglinensis</name>
    <dbReference type="NCBI Taxonomy" id="310779"/>
    <lineage>
        <taxon>Bacteria</taxon>
        <taxon>Bacillati</taxon>
        <taxon>Actinomycetota</taxon>
        <taxon>Actinomycetes</taxon>
        <taxon>Kitasatosporales</taxon>
        <taxon>Streptomycetaceae</taxon>
        <taxon>Actinacidiphila</taxon>
    </lineage>
</organism>
<keyword evidence="2" id="KW-1185">Reference proteome</keyword>
<proteinExistence type="predicted"/>
<accession>A0A1H6E327</accession>
<name>A0A1H6E327_9ACTN</name>